<keyword evidence="2" id="KW-0413">Isomerase</keyword>
<evidence type="ECO:0000313" key="3">
    <source>
        <dbReference type="Proteomes" id="UP000038010"/>
    </source>
</evidence>
<dbReference type="Pfam" id="PF18566">
    <property type="entry name" value="Ldi"/>
    <property type="match status" value="1"/>
</dbReference>
<accession>A0A0N1HUY1</accession>
<evidence type="ECO:0000313" key="2">
    <source>
        <dbReference type="EMBL" id="KPI40916.1"/>
    </source>
</evidence>
<feature type="domain" description="Linalool dehydratase/isomerase" evidence="1">
    <location>
        <begin position="60"/>
        <end position="403"/>
    </location>
</feature>
<dbReference type="Proteomes" id="UP000038010">
    <property type="component" value="Unassembled WGS sequence"/>
</dbReference>
<gene>
    <name evidence="2" type="ORF">AB675_10891</name>
</gene>
<dbReference type="VEuPathDB" id="FungiDB:AB675_10891"/>
<dbReference type="InterPro" id="IPR041411">
    <property type="entry name" value="Ldi"/>
</dbReference>
<dbReference type="GO" id="GO:0016853">
    <property type="term" value="F:isomerase activity"/>
    <property type="evidence" value="ECO:0007669"/>
    <property type="project" value="UniProtKB-KW"/>
</dbReference>
<sequence length="542" mass="61950">MATTTAFSPRQCVDVSTYPKLDHKQAGHLRHFHNLTAQRDGEWKHFDTAEYFQEFDDSARYQLATMTYAAGAAHYHRLPALRGPFRTLFRQIIAKMLRREVWAYWFLSSHGSKMFDPSMTKLRDPWADPVMKENIMYSGHLLLMTSLYTMLFDDDLYEKDDAIVFDWNPLFTGLGPERYTYSVSKLQDVILRQMEENDWAGVCCEPNAIFVVCNQFPLIAVRYNDVRNGTNVIGDVLPKYKAALVRKSMINRDDGLYSSFFALKQGVAMPARQGAHTAWANAFMNSWNSDFVYEGYERSTLGSLTHFNGKTQLHPARVANAFRKLVSEGADKDDPQTLRKAQDPSCHVVNPRMPFETLNWGTFTMMLSELGKDKELTDLLQYLDEKLNPTWENGGLFYPRNDHLADEEWNLTHVEPHSGNSGVGYARLNIKDGQKKMWEKPWTSDLLASRPYIEGPTFADDIDFLRAIWDEDHSAMILTIRRWQGPSKPQNITVKNLQQGDWAVFVGGKLSQQTSVNEGGEVSLTCDVGQEEVDVVVESASR</sequence>
<dbReference type="GeneID" id="28731571"/>
<dbReference type="EMBL" id="LFJN01000011">
    <property type="protein sequence ID" value="KPI40916.1"/>
    <property type="molecule type" value="Genomic_DNA"/>
</dbReference>
<dbReference type="AlphaFoldDB" id="A0A0N1HUY1"/>
<comment type="caution">
    <text evidence="2">The sequence shown here is derived from an EMBL/GenBank/DDBJ whole genome shotgun (WGS) entry which is preliminary data.</text>
</comment>
<proteinExistence type="predicted"/>
<dbReference type="RefSeq" id="XP_018000879.1">
    <property type="nucleotide sequence ID" value="XM_018139692.1"/>
</dbReference>
<dbReference type="STRING" id="1664694.A0A0N1HUY1"/>
<name>A0A0N1HUY1_9EURO</name>
<organism evidence="2 3">
    <name type="scientific">Cyphellophora attinorum</name>
    <dbReference type="NCBI Taxonomy" id="1664694"/>
    <lineage>
        <taxon>Eukaryota</taxon>
        <taxon>Fungi</taxon>
        <taxon>Dikarya</taxon>
        <taxon>Ascomycota</taxon>
        <taxon>Pezizomycotina</taxon>
        <taxon>Eurotiomycetes</taxon>
        <taxon>Chaetothyriomycetidae</taxon>
        <taxon>Chaetothyriales</taxon>
        <taxon>Cyphellophoraceae</taxon>
        <taxon>Cyphellophora</taxon>
    </lineage>
</organism>
<dbReference type="OrthoDB" id="9979195at2759"/>
<protein>
    <submittedName>
        <fullName evidence="2">Linalool dehydratase/isomerase</fullName>
    </submittedName>
</protein>
<evidence type="ECO:0000259" key="1">
    <source>
        <dbReference type="Pfam" id="PF18566"/>
    </source>
</evidence>
<keyword evidence="3" id="KW-1185">Reference proteome</keyword>
<reference evidence="2 3" key="1">
    <citation type="submission" date="2015-06" db="EMBL/GenBank/DDBJ databases">
        <title>Draft genome of the ant-associated black yeast Phialophora attae CBS 131958.</title>
        <authorList>
            <person name="Moreno L.F."/>
            <person name="Stielow B.J."/>
            <person name="de Hoog S."/>
            <person name="Vicente V.A."/>
            <person name="Weiss V.A."/>
            <person name="de Vries M."/>
            <person name="Cruz L.M."/>
            <person name="Souza E.M."/>
        </authorList>
    </citation>
    <scope>NUCLEOTIDE SEQUENCE [LARGE SCALE GENOMIC DNA]</scope>
    <source>
        <strain evidence="2 3">CBS 131958</strain>
    </source>
</reference>